<dbReference type="PANTHER" id="PTHR30352">
    <property type="entry name" value="PYRUVATE FORMATE-LYASE-ACTIVATING ENZYME"/>
    <property type="match status" value="1"/>
</dbReference>
<keyword evidence="4" id="KW-0479">Metal-binding</keyword>
<dbReference type="GO" id="GO:0051539">
    <property type="term" value="F:4 iron, 4 sulfur cluster binding"/>
    <property type="evidence" value="ECO:0007669"/>
    <property type="project" value="UniProtKB-KW"/>
</dbReference>
<evidence type="ECO:0000313" key="8">
    <source>
        <dbReference type="EMBL" id="QNM15866.1"/>
    </source>
</evidence>
<dbReference type="SFLD" id="SFLDS00029">
    <property type="entry name" value="Radical_SAM"/>
    <property type="match status" value="1"/>
</dbReference>
<dbReference type="AlphaFoldDB" id="A0A7G9GYI4"/>
<organism evidence="8 9">
    <name type="scientific">Fusobacterium hominis</name>
    <dbReference type="NCBI Taxonomy" id="2764326"/>
    <lineage>
        <taxon>Bacteria</taxon>
        <taxon>Fusobacteriati</taxon>
        <taxon>Fusobacteriota</taxon>
        <taxon>Fusobacteriia</taxon>
        <taxon>Fusobacteriales</taxon>
        <taxon>Fusobacteriaceae</taxon>
        <taxon>Fusobacterium</taxon>
    </lineage>
</organism>
<sequence>MELSIADIKELRYEDGPGIRTTIFFQRCNRRCAGCHNPDTWNIDKGEKISVDEVVKRVLDKKMPYKRVSISGGESLLQREALGELIFKLFNLGYDIGLYTSYEIEDIPK</sequence>
<gene>
    <name evidence="8" type="ORF">H9Q81_03250</name>
</gene>
<dbReference type="KEGG" id="fho:H9Q81_03250"/>
<protein>
    <submittedName>
        <fullName evidence="8">4Fe-4S cluster-binding domain-containing protein</fullName>
    </submittedName>
</protein>
<feature type="domain" description="Radical SAM core" evidence="7">
    <location>
        <begin position="14"/>
        <end position="109"/>
    </location>
</feature>
<proteinExistence type="predicted"/>
<dbReference type="PROSITE" id="PS51918">
    <property type="entry name" value="RADICAL_SAM"/>
    <property type="match status" value="1"/>
</dbReference>
<dbReference type="EMBL" id="CP060637">
    <property type="protein sequence ID" value="QNM15866.1"/>
    <property type="molecule type" value="Genomic_DNA"/>
</dbReference>
<keyword evidence="9" id="KW-1185">Reference proteome</keyword>
<evidence type="ECO:0000256" key="5">
    <source>
        <dbReference type="ARBA" id="ARBA00023004"/>
    </source>
</evidence>
<reference evidence="8 9" key="1">
    <citation type="submission" date="2020-08" db="EMBL/GenBank/DDBJ databases">
        <authorList>
            <person name="Liu C."/>
            <person name="Sun Q."/>
        </authorList>
    </citation>
    <scope>NUCLEOTIDE SEQUENCE [LARGE SCALE GENOMIC DNA]</scope>
    <source>
        <strain evidence="8 9">NSJ-57</strain>
    </source>
</reference>
<dbReference type="InterPro" id="IPR007197">
    <property type="entry name" value="rSAM"/>
</dbReference>
<evidence type="ECO:0000256" key="3">
    <source>
        <dbReference type="ARBA" id="ARBA00022691"/>
    </source>
</evidence>
<dbReference type="Proteomes" id="UP000515913">
    <property type="component" value="Chromosome"/>
</dbReference>
<keyword evidence="3" id="KW-0949">S-adenosyl-L-methionine</keyword>
<dbReference type="GO" id="GO:0003824">
    <property type="term" value="F:catalytic activity"/>
    <property type="evidence" value="ECO:0007669"/>
    <property type="project" value="InterPro"/>
</dbReference>
<keyword evidence="2" id="KW-0004">4Fe-4S</keyword>
<dbReference type="SUPFAM" id="SSF102114">
    <property type="entry name" value="Radical SAM enzymes"/>
    <property type="match status" value="1"/>
</dbReference>
<dbReference type="Pfam" id="PF13353">
    <property type="entry name" value="Fer4_12"/>
    <property type="match status" value="1"/>
</dbReference>
<keyword evidence="5" id="KW-0408">Iron</keyword>
<evidence type="ECO:0000256" key="4">
    <source>
        <dbReference type="ARBA" id="ARBA00022723"/>
    </source>
</evidence>
<dbReference type="InterPro" id="IPR013785">
    <property type="entry name" value="Aldolase_TIM"/>
</dbReference>
<dbReference type="GO" id="GO:0046872">
    <property type="term" value="F:metal ion binding"/>
    <property type="evidence" value="ECO:0007669"/>
    <property type="project" value="UniProtKB-KW"/>
</dbReference>
<dbReference type="InterPro" id="IPR034457">
    <property type="entry name" value="Organic_radical-activating"/>
</dbReference>
<comment type="cofactor">
    <cofactor evidence="1">
        <name>[4Fe-4S] cluster</name>
        <dbReference type="ChEBI" id="CHEBI:49883"/>
    </cofactor>
</comment>
<dbReference type="Gene3D" id="3.20.20.70">
    <property type="entry name" value="Aldolase class I"/>
    <property type="match status" value="1"/>
</dbReference>
<dbReference type="InterPro" id="IPR058240">
    <property type="entry name" value="rSAM_sf"/>
</dbReference>
<evidence type="ECO:0000313" key="9">
    <source>
        <dbReference type="Proteomes" id="UP000515913"/>
    </source>
</evidence>
<keyword evidence="6" id="KW-0411">Iron-sulfur</keyword>
<evidence type="ECO:0000256" key="1">
    <source>
        <dbReference type="ARBA" id="ARBA00001966"/>
    </source>
</evidence>
<name>A0A7G9GYI4_9FUSO</name>
<evidence type="ECO:0000256" key="2">
    <source>
        <dbReference type="ARBA" id="ARBA00022485"/>
    </source>
</evidence>
<dbReference type="RefSeq" id="WP_101474814.1">
    <property type="nucleotide sequence ID" value="NZ_CP060637.1"/>
</dbReference>
<accession>A0A7G9GYI4</accession>
<evidence type="ECO:0000259" key="7">
    <source>
        <dbReference type="PROSITE" id="PS51918"/>
    </source>
</evidence>
<evidence type="ECO:0000256" key="6">
    <source>
        <dbReference type="ARBA" id="ARBA00023014"/>
    </source>
</evidence>